<name>A2C9X4_PROM3</name>
<dbReference type="PANTHER" id="PTHR33219">
    <property type="entry name" value="YLMG HOMOLOG PROTEIN 2, CHLOROPLASTIC"/>
    <property type="match status" value="1"/>
</dbReference>
<proteinExistence type="inferred from homology"/>
<dbReference type="RefSeq" id="WP_011826175.1">
    <property type="nucleotide sequence ID" value="NC_008820.1"/>
</dbReference>
<gene>
    <name evidence="3" type="ordered locus">P9303_15401</name>
</gene>
<dbReference type="Pfam" id="PF02325">
    <property type="entry name" value="CCB3_YggT"/>
    <property type="match status" value="1"/>
</dbReference>
<feature type="transmembrane region" description="Helical" evidence="2">
    <location>
        <begin position="58"/>
        <end position="79"/>
    </location>
</feature>
<dbReference type="AlphaFoldDB" id="A2C9X4"/>
<sequence>MQILATLLQVLAQTLEIYSLVLIVRVLLSWFPNLDWANPVLSTVSSITDPYLNAFRGLIPPLGGLDLSAILALVALSLLQQMLNSASVAILNSGMSYYS</sequence>
<evidence type="ECO:0000256" key="2">
    <source>
        <dbReference type="SAM" id="Phobius"/>
    </source>
</evidence>
<dbReference type="InterPro" id="IPR003425">
    <property type="entry name" value="CCB3/YggT"/>
</dbReference>
<dbReference type="PANTHER" id="PTHR33219:SF14">
    <property type="entry name" value="PROTEIN COFACTOR ASSEMBLY OF COMPLEX C SUBUNIT B CCB3, CHLOROPLASTIC-RELATED"/>
    <property type="match status" value="1"/>
</dbReference>
<evidence type="ECO:0000313" key="3">
    <source>
        <dbReference type="EMBL" id="ABM78284.1"/>
    </source>
</evidence>
<comment type="similarity">
    <text evidence="1">Belongs to the YggT family.</text>
</comment>
<dbReference type="STRING" id="59922.P9303_15401"/>
<keyword evidence="2" id="KW-0812">Transmembrane</keyword>
<evidence type="ECO:0000256" key="1">
    <source>
        <dbReference type="ARBA" id="ARBA00010894"/>
    </source>
</evidence>
<reference evidence="3 4" key="1">
    <citation type="journal article" date="2007" name="PLoS Genet.">
        <title>Patterns and implications of gene gain and loss in the evolution of Prochlorococcus.</title>
        <authorList>
            <person name="Kettler G.C."/>
            <person name="Martiny A.C."/>
            <person name="Huang K."/>
            <person name="Zucker J."/>
            <person name="Coleman M.L."/>
            <person name="Rodrigue S."/>
            <person name="Chen F."/>
            <person name="Lapidus A."/>
            <person name="Ferriera S."/>
            <person name="Johnson J."/>
            <person name="Steglich C."/>
            <person name="Church G.M."/>
            <person name="Richardson P."/>
            <person name="Chisholm S.W."/>
        </authorList>
    </citation>
    <scope>NUCLEOTIDE SEQUENCE [LARGE SCALE GENOMIC DNA]</scope>
    <source>
        <strain evidence="3 4">MIT 9303</strain>
    </source>
</reference>
<dbReference type="GO" id="GO:0016020">
    <property type="term" value="C:membrane"/>
    <property type="evidence" value="ECO:0007669"/>
    <property type="project" value="InterPro"/>
</dbReference>
<evidence type="ECO:0000313" key="4">
    <source>
        <dbReference type="Proteomes" id="UP000002274"/>
    </source>
</evidence>
<keyword evidence="2" id="KW-1133">Transmembrane helix</keyword>
<dbReference type="Proteomes" id="UP000002274">
    <property type="component" value="Chromosome"/>
</dbReference>
<keyword evidence="2" id="KW-0472">Membrane</keyword>
<dbReference type="BioCyc" id="PMAR59922:G1G80-1337-MONOMER"/>
<dbReference type="EMBL" id="CP000554">
    <property type="protein sequence ID" value="ABM78284.1"/>
    <property type="molecule type" value="Genomic_DNA"/>
</dbReference>
<organism evidence="3 4">
    <name type="scientific">Prochlorococcus marinus (strain MIT 9303)</name>
    <dbReference type="NCBI Taxonomy" id="59922"/>
    <lineage>
        <taxon>Bacteria</taxon>
        <taxon>Bacillati</taxon>
        <taxon>Cyanobacteriota</taxon>
        <taxon>Cyanophyceae</taxon>
        <taxon>Synechococcales</taxon>
        <taxon>Prochlorococcaceae</taxon>
        <taxon>Prochlorococcus</taxon>
    </lineage>
</organism>
<dbReference type="HOGENOM" id="CLU_136788_4_0_3"/>
<dbReference type="KEGG" id="pmf:P9303_15401"/>
<protein>
    <submittedName>
        <fullName evidence="3">Conserved hypothetical membrane protein</fullName>
    </submittedName>
</protein>
<accession>A2C9X4</accession>